<evidence type="ECO:0000313" key="3">
    <source>
        <dbReference type="EMBL" id="OGD66659.1"/>
    </source>
</evidence>
<sequence length="355" mass="40687">MRIAQIAPIWERVPPPKYGGTQRVVYNLTEGLVNAGHDVTLFATGDSKTSAKLISVYPRALYRDKVSWDNYFWSTLNAAQAFDRQDKFDIIHYHIDRRTEYIPAFPIAKLLKTPIVFTVHFTILHSTEAELRKKFLSYYKNLNFISISNHQRQGLPKGMNFIATVHNGIDVDKIRFYPQRGKDIIWLGRFSPSKGPREAIQIAKKLDRRLIMAGKLDKLFAGDLDYYDKYVKLFIDGKNIINIGEVDAKGRDKLFSQAEVLLNSIQWDEPFGLVPIEAMAAGIPVVAFSRGAMPELIKDGKTGFLVNNIEEAVSAVKKISQIDRYACRQHVENNFSIERMVEGYEEVYHRILKKK</sequence>
<gene>
    <name evidence="3" type="ORF">A3F08_03395</name>
</gene>
<dbReference type="GO" id="GO:0016757">
    <property type="term" value="F:glycosyltransferase activity"/>
    <property type="evidence" value="ECO:0007669"/>
    <property type="project" value="InterPro"/>
</dbReference>
<dbReference type="AlphaFoldDB" id="A0A1F5EGV5"/>
<name>A0A1F5EGV5_9BACT</name>
<dbReference type="PANTHER" id="PTHR12526:SF595">
    <property type="entry name" value="BLL5217 PROTEIN"/>
    <property type="match status" value="1"/>
</dbReference>
<dbReference type="InterPro" id="IPR028098">
    <property type="entry name" value="Glyco_trans_4-like_N"/>
</dbReference>
<dbReference type="SUPFAM" id="SSF53756">
    <property type="entry name" value="UDP-Glycosyltransferase/glycogen phosphorylase"/>
    <property type="match status" value="1"/>
</dbReference>
<dbReference type="Proteomes" id="UP000176451">
    <property type="component" value="Unassembled WGS sequence"/>
</dbReference>
<reference evidence="3 4" key="1">
    <citation type="journal article" date="2016" name="Nat. Commun.">
        <title>Thousands of microbial genomes shed light on interconnected biogeochemical processes in an aquifer system.</title>
        <authorList>
            <person name="Anantharaman K."/>
            <person name="Brown C.T."/>
            <person name="Hug L.A."/>
            <person name="Sharon I."/>
            <person name="Castelle C.J."/>
            <person name="Probst A.J."/>
            <person name="Thomas B.C."/>
            <person name="Singh A."/>
            <person name="Wilkins M.J."/>
            <person name="Karaoz U."/>
            <person name="Brodie E.L."/>
            <person name="Williams K.H."/>
            <person name="Hubbard S.S."/>
            <person name="Banfield J.F."/>
        </authorList>
    </citation>
    <scope>NUCLEOTIDE SEQUENCE [LARGE SCALE GENOMIC DNA]</scope>
</reference>
<evidence type="ECO:0000313" key="4">
    <source>
        <dbReference type="Proteomes" id="UP000176451"/>
    </source>
</evidence>
<dbReference type="EMBL" id="MEZV01000031">
    <property type="protein sequence ID" value="OGD66659.1"/>
    <property type="molecule type" value="Genomic_DNA"/>
</dbReference>
<dbReference type="PANTHER" id="PTHR12526">
    <property type="entry name" value="GLYCOSYLTRANSFERASE"/>
    <property type="match status" value="1"/>
</dbReference>
<proteinExistence type="predicted"/>
<feature type="domain" description="Glycosyltransferase subfamily 4-like N-terminal" evidence="2">
    <location>
        <begin position="18"/>
        <end position="172"/>
    </location>
</feature>
<protein>
    <recommendedName>
        <fullName evidence="5">Glycosyl transferase</fullName>
    </recommendedName>
</protein>
<dbReference type="InterPro" id="IPR001296">
    <property type="entry name" value="Glyco_trans_1"/>
</dbReference>
<dbReference type="CDD" id="cd03802">
    <property type="entry name" value="GT4_AviGT4-like"/>
    <property type="match status" value="1"/>
</dbReference>
<dbReference type="Gene3D" id="3.40.50.2000">
    <property type="entry name" value="Glycogen Phosphorylase B"/>
    <property type="match status" value="2"/>
</dbReference>
<dbReference type="Pfam" id="PF13439">
    <property type="entry name" value="Glyco_transf_4"/>
    <property type="match status" value="1"/>
</dbReference>
<dbReference type="Pfam" id="PF00534">
    <property type="entry name" value="Glycos_transf_1"/>
    <property type="match status" value="1"/>
</dbReference>
<organism evidence="3 4">
    <name type="scientific">Candidatus Berkelbacteria bacterium RIFCSPHIGHO2_12_FULL_36_9</name>
    <dbReference type="NCBI Taxonomy" id="1797469"/>
    <lineage>
        <taxon>Bacteria</taxon>
        <taxon>Candidatus Berkelbacteria</taxon>
    </lineage>
</organism>
<dbReference type="STRING" id="1797469.A3F08_03395"/>
<evidence type="ECO:0000259" key="2">
    <source>
        <dbReference type="Pfam" id="PF13439"/>
    </source>
</evidence>
<accession>A0A1F5EGV5</accession>
<evidence type="ECO:0008006" key="5">
    <source>
        <dbReference type="Google" id="ProtNLM"/>
    </source>
</evidence>
<evidence type="ECO:0000259" key="1">
    <source>
        <dbReference type="Pfam" id="PF00534"/>
    </source>
</evidence>
<comment type="caution">
    <text evidence="3">The sequence shown here is derived from an EMBL/GenBank/DDBJ whole genome shotgun (WGS) entry which is preliminary data.</text>
</comment>
<feature type="domain" description="Glycosyl transferase family 1" evidence="1">
    <location>
        <begin position="179"/>
        <end position="320"/>
    </location>
</feature>